<dbReference type="AlphaFoldDB" id="A0A1B1NAK4"/>
<dbReference type="KEGG" id="serj:SGUI_1076"/>
<dbReference type="Pfam" id="PF03413">
    <property type="entry name" value="PepSY"/>
    <property type="match status" value="1"/>
</dbReference>
<evidence type="ECO:0000259" key="3">
    <source>
        <dbReference type="Pfam" id="PF03413"/>
    </source>
</evidence>
<feature type="signal peptide" evidence="2">
    <location>
        <begin position="1"/>
        <end position="26"/>
    </location>
</feature>
<reference evidence="4 5" key="1">
    <citation type="submission" date="2016-03" db="EMBL/GenBank/DDBJ databases">
        <title>Shallow-sea hydrothermal system.</title>
        <authorList>
            <person name="Tang K."/>
        </authorList>
    </citation>
    <scope>NUCLEOTIDE SEQUENCE [LARGE SCALE GENOMIC DNA]</scope>
    <source>
        <strain evidence="4 5">JLT9</strain>
    </source>
</reference>
<dbReference type="STRING" id="1758689.SGUI_1076"/>
<feature type="compositionally biased region" description="Acidic residues" evidence="1">
    <location>
        <begin position="151"/>
        <end position="160"/>
    </location>
</feature>
<feature type="compositionally biased region" description="Acidic residues" evidence="1">
    <location>
        <begin position="43"/>
        <end position="70"/>
    </location>
</feature>
<dbReference type="EMBL" id="CP014989">
    <property type="protein sequence ID" value="ANS78472.1"/>
    <property type="molecule type" value="Genomic_DNA"/>
</dbReference>
<dbReference type="PROSITE" id="PS51257">
    <property type="entry name" value="PROKAR_LIPOPROTEIN"/>
    <property type="match status" value="1"/>
</dbReference>
<feature type="region of interest" description="Disordered" evidence="1">
    <location>
        <begin position="131"/>
        <end position="160"/>
    </location>
</feature>
<protein>
    <recommendedName>
        <fullName evidence="3">PepSY domain-containing protein</fullName>
    </recommendedName>
</protein>
<proteinExistence type="predicted"/>
<dbReference type="Proteomes" id="UP000092482">
    <property type="component" value="Chromosome"/>
</dbReference>
<evidence type="ECO:0000256" key="2">
    <source>
        <dbReference type="SAM" id="SignalP"/>
    </source>
</evidence>
<keyword evidence="5" id="KW-1185">Reference proteome</keyword>
<feature type="chain" id="PRO_5039366270" description="PepSY domain-containing protein" evidence="2">
    <location>
        <begin position="27"/>
        <end position="228"/>
    </location>
</feature>
<keyword evidence="2" id="KW-0732">Signal</keyword>
<sequence length="228" mass="23273">MNTSRAHRRGALALALTMTIALSACGGGDTATDTDGGASVQEESPEETTDAATEEMTEEATTEMTEEETETSATDTSATESSSEAAGQDGGDADLVAAALAAITAAEQETGGTAYGLDDADGNGAWEVDVRVDDRSVEVQVGPDGTVGRTEDDDLDGDDAAGLDAAQISLGEAVEAALAEVDGRLDDASLEEEDGEHFFEVSVDRTSSGDDVDVLVDVQNGDVVRTDS</sequence>
<organism evidence="4 5">
    <name type="scientific">Serinicoccus hydrothermalis</name>
    <dbReference type="NCBI Taxonomy" id="1758689"/>
    <lineage>
        <taxon>Bacteria</taxon>
        <taxon>Bacillati</taxon>
        <taxon>Actinomycetota</taxon>
        <taxon>Actinomycetes</taxon>
        <taxon>Micrococcales</taxon>
        <taxon>Ornithinimicrobiaceae</taxon>
        <taxon>Serinicoccus</taxon>
    </lineage>
</organism>
<evidence type="ECO:0000313" key="4">
    <source>
        <dbReference type="EMBL" id="ANS78472.1"/>
    </source>
</evidence>
<evidence type="ECO:0000256" key="1">
    <source>
        <dbReference type="SAM" id="MobiDB-lite"/>
    </source>
</evidence>
<feature type="domain" description="PepSY" evidence="3">
    <location>
        <begin position="168"/>
        <end position="225"/>
    </location>
</feature>
<dbReference type="InterPro" id="IPR025711">
    <property type="entry name" value="PepSY"/>
</dbReference>
<evidence type="ECO:0000313" key="5">
    <source>
        <dbReference type="Proteomes" id="UP000092482"/>
    </source>
</evidence>
<accession>A0A1B1NAK4</accession>
<feature type="compositionally biased region" description="Low complexity" evidence="1">
    <location>
        <begin position="71"/>
        <end position="92"/>
    </location>
</feature>
<feature type="region of interest" description="Disordered" evidence="1">
    <location>
        <begin position="24"/>
        <end position="92"/>
    </location>
</feature>
<feature type="compositionally biased region" description="Low complexity" evidence="1">
    <location>
        <begin position="24"/>
        <end position="38"/>
    </location>
</feature>
<dbReference type="PATRIC" id="fig|1758689.4.peg.1114"/>
<gene>
    <name evidence="4" type="ORF">SGUI_1076</name>
</gene>
<name>A0A1B1NAK4_9MICO</name>
<dbReference type="Gene3D" id="3.10.450.40">
    <property type="match status" value="1"/>
</dbReference>
<dbReference type="RefSeq" id="WP_066637279.1">
    <property type="nucleotide sequence ID" value="NZ_CP014989.1"/>
</dbReference>